<dbReference type="InterPro" id="IPR050404">
    <property type="entry name" value="Heme-degrading_MO"/>
</dbReference>
<keyword evidence="3" id="KW-1185">Reference proteome</keyword>
<evidence type="ECO:0000259" key="1">
    <source>
        <dbReference type="PROSITE" id="PS51725"/>
    </source>
</evidence>
<name>A0A150FBK7_9BACI</name>
<reference evidence="3" key="1">
    <citation type="submission" date="2016-02" db="EMBL/GenBank/DDBJ databases">
        <authorList>
            <person name="Dunlap C."/>
        </authorList>
    </citation>
    <scope>NUCLEOTIDE SEQUENCE [LARGE SCALE GENOMIC DNA]</scope>
    <source>
        <strain evidence="3">NRRL B-41092</strain>
    </source>
</reference>
<dbReference type="Pfam" id="PF03992">
    <property type="entry name" value="ABM"/>
    <property type="match status" value="1"/>
</dbReference>
<dbReference type="RefSeq" id="WP_061520252.1">
    <property type="nucleotide sequence ID" value="NZ_JAJJBV010000008.1"/>
</dbReference>
<dbReference type="Proteomes" id="UP000075430">
    <property type="component" value="Unassembled WGS sequence"/>
</dbReference>
<keyword evidence="2" id="KW-0560">Oxidoreductase</keyword>
<protein>
    <submittedName>
        <fullName evidence="2">Monooxygenase</fullName>
    </submittedName>
</protein>
<dbReference type="AlphaFoldDB" id="A0A150FBK7"/>
<dbReference type="SUPFAM" id="SSF54909">
    <property type="entry name" value="Dimeric alpha+beta barrel"/>
    <property type="match status" value="1"/>
</dbReference>
<dbReference type="PANTHER" id="PTHR34474:SF1">
    <property type="entry name" value="HEME-DEGRADING MONOOXYGENASE HMOA"/>
    <property type="match status" value="1"/>
</dbReference>
<dbReference type="PROSITE" id="PS51725">
    <property type="entry name" value="ABM"/>
    <property type="match status" value="1"/>
</dbReference>
<dbReference type="InterPro" id="IPR007138">
    <property type="entry name" value="ABM_dom"/>
</dbReference>
<feature type="domain" description="ABM" evidence="1">
    <location>
        <begin position="2"/>
        <end position="95"/>
    </location>
</feature>
<proteinExistence type="predicted"/>
<comment type="caution">
    <text evidence="2">The sequence shown here is derived from an EMBL/GenBank/DDBJ whole genome shotgun (WGS) entry which is preliminary data.</text>
</comment>
<evidence type="ECO:0000313" key="3">
    <source>
        <dbReference type="Proteomes" id="UP000075430"/>
    </source>
</evidence>
<organism evidence="2 3">
    <name type="scientific">Bacillus nakamurai</name>
    <dbReference type="NCBI Taxonomy" id="1793963"/>
    <lineage>
        <taxon>Bacteria</taxon>
        <taxon>Bacillati</taxon>
        <taxon>Bacillota</taxon>
        <taxon>Bacilli</taxon>
        <taxon>Bacillales</taxon>
        <taxon>Bacillaceae</taxon>
        <taxon>Bacillus</taxon>
    </lineage>
</organism>
<evidence type="ECO:0000313" key="2">
    <source>
        <dbReference type="EMBL" id="KXZ22663.1"/>
    </source>
</evidence>
<sequence length="108" mass="12452">MFVQLRKMTVKEGHADKVIERFSSEGVIEKQEGLIDVTVLEKKVRRGDEEVVVMIRWESEDHWKQWEKSADHIAAHKANQGKPKPDYMLGTDVGMYHVRAVKQGVHGK</sequence>
<keyword evidence="2" id="KW-0503">Monooxygenase</keyword>
<dbReference type="InterPro" id="IPR011008">
    <property type="entry name" value="Dimeric_a/b-barrel"/>
</dbReference>
<dbReference type="GO" id="GO:0004497">
    <property type="term" value="F:monooxygenase activity"/>
    <property type="evidence" value="ECO:0007669"/>
    <property type="project" value="UniProtKB-KW"/>
</dbReference>
<dbReference type="PANTHER" id="PTHR34474">
    <property type="entry name" value="SIGNAL TRANSDUCTION PROTEIN TRAP"/>
    <property type="match status" value="1"/>
</dbReference>
<accession>A0A150FBK7</accession>
<dbReference type="OrthoDB" id="1645001at2"/>
<dbReference type="Gene3D" id="3.30.70.100">
    <property type="match status" value="1"/>
</dbReference>
<dbReference type="EMBL" id="LSBA01000004">
    <property type="protein sequence ID" value="KXZ22663.1"/>
    <property type="molecule type" value="Genomic_DNA"/>
</dbReference>
<dbReference type="STRING" id="1793963.AXI58_07760"/>
<gene>
    <name evidence="2" type="ORF">AXI58_07760</name>
</gene>